<evidence type="ECO:0000313" key="3">
    <source>
        <dbReference type="Proteomes" id="UP000094291"/>
    </source>
</evidence>
<dbReference type="AlphaFoldDB" id="A0A1E2V7S4"/>
<gene>
    <name evidence="2" type="ORF">BFW38_05225</name>
</gene>
<proteinExistence type="predicted"/>
<accession>A0A1E2V7S4</accession>
<sequence length="129" mass="14152">MGGDNLYQYAPNPTGWVDPLGLSKQCCGGANYENPGHHDPSGKGPNNYNSSKSVLPENHEQLWNQSKLAGDGNRWTKVGTGKKAVYHRFQNDGNGNWHWNGSTAGKTSTGKPRQIELRHVPKGIQRGLE</sequence>
<evidence type="ECO:0000256" key="1">
    <source>
        <dbReference type="SAM" id="MobiDB-lite"/>
    </source>
</evidence>
<organism evidence="2 3">
    <name type="scientific">Terasakiispira papahanaumokuakeensis</name>
    <dbReference type="NCBI Taxonomy" id="197479"/>
    <lineage>
        <taxon>Bacteria</taxon>
        <taxon>Pseudomonadati</taxon>
        <taxon>Pseudomonadota</taxon>
        <taxon>Gammaproteobacteria</taxon>
        <taxon>Oceanospirillales</taxon>
        <taxon>Terasakiispira</taxon>
    </lineage>
</organism>
<protein>
    <submittedName>
        <fullName evidence="2">Uncharacterized protein</fullName>
    </submittedName>
</protein>
<dbReference type="EMBL" id="MDTQ01000001">
    <property type="protein sequence ID" value="ODC03037.1"/>
    <property type="molecule type" value="Genomic_DNA"/>
</dbReference>
<feature type="compositionally biased region" description="Polar residues" evidence="1">
    <location>
        <begin position="44"/>
        <end position="53"/>
    </location>
</feature>
<feature type="compositionally biased region" description="Polar residues" evidence="1">
    <location>
        <begin position="93"/>
        <end position="111"/>
    </location>
</feature>
<reference evidence="2 3" key="1">
    <citation type="submission" date="2016-08" db="EMBL/GenBank/DDBJ databases">
        <authorList>
            <person name="Seilhamer J.J."/>
        </authorList>
    </citation>
    <scope>NUCLEOTIDE SEQUENCE [LARGE SCALE GENOMIC DNA]</scope>
    <source>
        <strain evidence="2 3">PH27A</strain>
    </source>
</reference>
<dbReference type="Proteomes" id="UP000094291">
    <property type="component" value="Unassembled WGS sequence"/>
</dbReference>
<keyword evidence="3" id="KW-1185">Reference proteome</keyword>
<feature type="region of interest" description="Disordered" evidence="1">
    <location>
        <begin position="27"/>
        <end position="59"/>
    </location>
</feature>
<comment type="caution">
    <text evidence="2">The sequence shown here is derived from an EMBL/GenBank/DDBJ whole genome shotgun (WGS) entry which is preliminary data.</text>
</comment>
<name>A0A1E2V7S4_9GAMM</name>
<dbReference type="STRING" id="197479.BFW38_05225"/>
<feature type="region of interest" description="Disordered" evidence="1">
    <location>
        <begin position="93"/>
        <end position="129"/>
    </location>
</feature>
<evidence type="ECO:0000313" key="2">
    <source>
        <dbReference type="EMBL" id="ODC03037.1"/>
    </source>
</evidence>